<dbReference type="Gene3D" id="3.40.50.1110">
    <property type="entry name" value="SGNH hydrolase"/>
    <property type="match status" value="1"/>
</dbReference>
<dbReference type="EMBL" id="CP051774">
    <property type="protein sequence ID" value="QJE97880.1"/>
    <property type="molecule type" value="Genomic_DNA"/>
</dbReference>
<keyword evidence="1" id="KW-0732">Signal</keyword>
<dbReference type="AlphaFoldDB" id="A0A858RP25"/>
<dbReference type="InterPro" id="IPR013830">
    <property type="entry name" value="SGNH_hydro"/>
</dbReference>
<evidence type="ECO:0000256" key="1">
    <source>
        <dbReference type="SAM" id="SignalP"/>
    </source>
</evidence>
<dbReference type="PANTHER" id="PTHR30383">
    <property type="entry name" value="THIOESTERASE 1/PROTEASE 1/LYSOPHOSPHOLIPASE L1"/>
    <property type="match status" value="1"/>
</dbReference>
<dbReference type="KEGG" id="luo:HHL09_19515"/>
<organism evidence="3 4">
    <name type="scientific">Luteolibacter luteus</name>
    <dbReference type="NCBI Taxonomy" id="2728835"/>
    <lineage>
        <taxon>Bacteria</taxon>
        <taxon>Pseudomonadati</taxon>
        <taxon>Verrucomicrobiota</taxon>
        <taxon>Verrucomicrobiia</taxon>
        <taxon>Verrucomicrobiales</taxon>
        <taxon>Verrucomicrobiaceae</taxon>
        <taxon>Luteolibacter</taxon>
    </lineage>
</organism>
<dbReference type="InterPro" id="IPR036514">
    <property type="entry name" value="SGNH_hydro_sf"/>
</dbReference>
<dbReference type="GO" id="GO:0004622">
    <property type="term" value="F:phosphatidylcholine lysophospholipase activity"/>
    <property type="evidence" value="ECO:0007669"/>
    <property type="project" value="TreeGrafter"/>
</dbReference>
<dbReference type="CDD" id="cd01834">
    <property type="entry name" value="SGNH_hydrolase_like_2"/>
    <property type="match status" value="1"/>
</dbReference>
<evidence type="ECO:0000259" key="2">
    <source>
        <dbReference type="Pfam" id="PF13472"/>
    </source>
</evidence>
<gene>
    <name evidence="3" type="ORF">HHL09_19515</name>
</gene>
<accession>A0A858RP25</accession>
<dbReference type="SUPFAM" id="SSF52266">
    <property type="entry name" value="SGNH hydrolase"/>
    <property type="match status" value="1"/>
</dbReference>
<evidence type="ECO:0000313" key="3">
    <source>
        <dbReference type="EMBL" id="QJE97880.1"/>
    </source>
</evidence>
<keyword evidence="4" id="KW-1185">Reference proteome</keyword>
<reference evidence="3 4" key="1">
    <citation type="submission" date="2020-04" db="EMBL/GenBank/DDBJ databases">
        <title>Luteolibacter sp. G-1-1-1 isolated from soil.</title>
        <authorList>
            <person name="Dahal R.H."/>
        </authorList>
    </citation>
    <scope>NUCLEOTIDE SEQUENCE [LARGE SCALE GENOMIC DNA]</scope>
    <source>
        <strain evidence="3 4">G-1-1-1</strain>
    </source>
</reference>
<dbReference type="PANTHER" id="PTHR30383:SF5">
    <property type="entry name" value="SGNH HYDROLASE-TYPE ESTERASE DOMAIN-CONTAINING PROTEIN"/>
    <property type="match status" value="1"/>
</dbReference>
<dbReference type="InterPro" id="IPR051532">
    <property type="entry name" value="Ester_Hydrolysis_Enzymes"/>
</dbReference>
<dbReference type="RefSeq" id="WP_169456306.1">
    <property type="nucleotide sequence ID" value="NZ_CP051774.1"/>
</dbReference>
<sequence>MNRRFCLLYLSLVLPLAAKELAPLPDTLSAYVLDPAPEPSGLLLRKGDRVAICGDSITEQKRYSVIMEAYLTASLPELEITCRQYGWSGEQAGGFLGRLQSDVLRFQPTFATSCYGMNDFRYVPYNEQIAEEYRKNETTMVQAFKKAGARVLLGSPGIIDTVPHWVKSAAGTKEDLNLSLSKFRNIGIQIAAAEQVAFADVYRPMLVADYDAEKLHGPDFMVAGKDGVHPGWAGQVVMAYAFLKGMGIDGDLGTITFDATSGKASSSFGHEVISSQDGKITLKSTKIPFSPGPGDLKSDDSIRAGLALIPFDDELNRITLKVASPSATSYEVTWGETSKTYSSEELAKGVNLAKDFQTHPLLPAFKKIWDAVAAKQEYETRQIKQLVHGPEGAADLEGTFAVTEKARAPLAKAIADAKQPVEHVITIKAK</sequence>
<feature type="domain" description="SGNH hydrolase-type esterase" evidence="2">
    <location>
        <begin position="54"/>
        <end position="235"/>
    </location>
</feature>
<feature type="chain" id="PRO_5032980887" evidence="1">
    <location>
        <begin position="19"/>
        <end position="430"/>
    </location>
</feature>
<name>A0A858RP25_9BACT</name>
<keyword evidence="3" id="KW-0378">Hydrolase</keyword>
<dbReference type="Proteomes" id="UP000501812">
    <property type="component" value="Chromosome"/>
</dbReference>
<protein>
    <submittedName>
        <fullName evidence="3">SGNH/GDSL hydrolase family protein</fullName>
    </submittedName>
</protein>
<evidence type="ECO:0000313" key="4">
    <source>
        <dbReference type="Proteomes" id="UP000501812"/>
    </source>
</evidence>
<feature type="signal peptide" evidence="1">
    <location>
        <begin position="1"/>
        <end position="18"/>
    </location>
</feature>
<dbReference type="Pfam" id="PF13472">
    <property type="entry name" value="Lipase_GDSL_2"/>
    <property type="match status" value="1"/>
</dbReference>
<proteinExistence type="predicted"/>